<evidence type="ECO:0000256" key="2">
    <source>
        <dbReference type="ARBA" id="ARBA00022679"/>
    </source>
</evidence>
<dbReference type="InterPro" id="IPR002646">
    <property type="entry name" value="PolA_pol_head_dom"/>
</dbReference>
<evidence type="ECO:0000313" key="12">
    <source>
        <dbReference type="EMBL" id="SUZ51975.1"/>
    </source>
</evidence>
<evidence type="ECO:0000256" key="1">
    <source>
        <dbReference type="ARBA" id="ARBA00001946"/>
    </source>
</evidence>
<gene>
    <name evidence="12" type="ORF">METZ01_LOCUS4829</name>
</gene>
<dbReference type="SUPFAM" id="SSF81891">
    <property type="entry name" value="Poly A polymerase C-terminal region-like"/>
    <property type="match status" value="1"/>
</dbReference>
<dbReference type="Pfam" id="PF01743">
    <property type="entry name" value="PolyA_pol"/>
    <property type="match status" value="1"/>
</dbReference>
<dbReference type="GO" id="GO:0001680">
    <property type="term" value="P:tRNA 3'-terminal CCA addition"/>
    <property type="evidence" value="ECO:0007669"/>
    <property type="project" value="InterPro"/>
</dbReference>
<keyword evidence="7" id="KW-0692">RNA repair</keyword>
<dbReference type="GO" id="GO:0003723">
    <property type="term" value="F:RNA binding"/>
    <property type="evidence" value="ECO:0007669"/>
    <property type="project" value="UniProtKB-KW"/>
</dbReference>
<dbReference type="EMBL" id="UINC01000250">
    <property type="protein sequence ID" value="SUZ51975.1"/>
    <property type="molecule type" value="Genomic_DNA"/>
</dbReference>
<evidence type="ECO:0000256" key="10">
    <source>
        <dbReference type="ARBA" id="ARBA00022884"/>
    </source>
</evidence>
<evidence type="ECO:0000256" key="9">
    <source>
        <dbReference type="ARBA" id="ARBA00022842"/>
    </source>
</evidence>
<reference evidence="12" key="1">
    <citation type="submission" date="2018-05" db="EMBL/GenBank/DDBJ databases">
        <authorList>
            <person name="Lanie J.A."/>
            <person name="Ng W.-L."/>
            <person name="Kazmierczak K.M."/>
            <person name="Andrzejewski T.M."/>
            <person name="Davidsen T.M."/>
            <person name="Wayne K.J."/>
            <person name="Tettelin H."/>
            <person name="Glass J.I."/>
            <person name="Rusch D."/>
            <person name="Podicherti R."/>
            <person name="Tsui H.-C.T."/>
            <person name="Winkler M.E."/>
        </authorList>
    </citation>
    <scope>NUCLEOTIDE SEQUENCE</scope>
</reference>
<evidence type="ECO:0000259" key="11">
    <source>
        <dbReference type="PROSITE" id="PS51831"/>
    </source>
</evidence>
<dbReference type="InterPro" id="IPR032828">
    <property type="entry name" value="PolyA_RNA-bd"/>
</dbReference>
<dbReference type="InterPro" id="IPR043519">
    <property type="entry name" value="NT_sf"/>
</dbReference>
<proteinExistence type="inferred from homology"/>
<accession>A0A381NBQ0</accession>
<evidence type="ECO:0000256" key="4">
    <source>
        <dbReference type="ARBA" id="ARBA00022695"/>
    </source>
</evidence>
<dbReference type="PANTHER" id="PTHR47545:SF1">
    <property type="entry name" value="MULTIFUNCTIONAL CCA PROTEIN"/>
    <property type="match status" value="1"/>
</dbReference>
<dbReference type="GO" id="GO:0005524">
    <property type="term" value="F:ATP binding"/>
    <property type="evidence" value="ECO:0007669"/>
    <property type="project" value="UniProtKB-KW"/>
</dbReference>
<evidence type="ECO:0000256" key="6">
    <source>
        <dbReference type="ARBA" id="ARBA00022741"/>
    </source>
</evidence>
<dbReference type="Gene3D" id="3.30.460.10">
    <property type="entry name" value="Beta Polymerase, domain 2"/>
    <property type="match status" value="1"/>
</dbReference>
<dbReference type="PIRSF" id="PIRSF000813">
    <property type="entry name" value="CCA_bact"/>
    <property type="match status" value="1"/>
</dbReference>
<organism evidence="12">
    <name type="scientific">marine metagenome</name>
    <dbReference type="NCBI Taxonomy" id="408172"/>
    <lineage>
        <taxon>unclassified sequences</taxon>
        <taxon>metagenomes</taxon>
        <taxon>ecological metagenomes</taxon>
    </lineage>
</organism>
<feature type="domain" description="HD" evidence="11">
    <location>
        <begin position="228"/>
        <end position="329"/>
    </location>
</feature>
<dbReference type="InterPro" id="IPR006674">
    <property type="entry name" value="HD_domain"/>
</dbReference>
<dbReference type="HAMAP" id="MF_01261">
    <property type="entry name" value="CCA_bact_type1"/>
    <property type="match status" value="1"/>
</dbReference>
<keyword evidence="2" id="KW-0808">Transferase</keyword>
<evidence type="ECO:0000256" key="3">
    <source>
        <dbReference type="ARBA" id="ARBA00022694"/>
    </source>
</evidence>
<name>A0A381NBQ0_9ZZZZ</name>
<dbReference type="GO" id="GO:0042245">
    <property type="term" value="P:RNA repair"/>
    <property type="evidence" value="ECO:0007669"/>
    <property type="project" value="UniProtKB-KW"/>
</dbReference>
<dbReference type="PROSITE" id="PS51831">
    <property type="entry name" value="HD"/>
    <property type="match status" value="1"/>
</dbReference>
<keyword evidence="10" id="KW-0694">RNA-binding</keyword>
<dbReference type="AlphaFoldDB" id="A0A381NBQ0"/>
<evidence type="ECO:0000256" key="8">
    <source>
        <dbReference type="ARBA" id="ARBA00022840"/>
    </source>
</evidence>
<keyword evidence="9" id="KW-0460">Magnesium</keyword>
<dbReference type="Gene3D" id="1.10.3090.10">
    <property type="entry name" value="cca-adding enzyme, domain 2"/>
    <property type="match status" value="1"/>
</dbReference>
<dbReference type="Pfam" id="PF12627">
    <property type="entry name" value="PolyA_pol_RNAbd"/>
    <property type="match status" value="1"/>
</dbReference>
<dbReference type="CDD" id="cd05398">
    <property type="entry name" value="NT_ClassII-CCAase"/>
    <property type="match status" value="1"/>
</dbReference>
<dbReference type="SUPFAM" id="SSF81301">
    <property type="entry name" value="Nucleotidyltransferase"/>
    <property type="match status" value="1"/>
</dbReference>
<evidence type="ECO:0000256" key="5">
    <source>
        <dbReference type="ARBA" id="ARBA00022723"/>
    </source>
</evidence>
<dbReference type="GO" id="GO:0046872">
    <property type="term" value="F:metal ion binding"/>
    <property type="evidence" value="ECO:0007669"/>
    <property type="project" value="UniProtKB-KW"/>
</dbReference>
<dbReference type="InterPro" id="IPR050124">
    <property type="entry name" value="tRNA_CCA-adding_enzyme"/>
</dbReference>
<keyword evidence="6" id="KW-0547">Nucleotide-binding</keyword>
<dbReference type="InterPro" id="IPR012006">
    <property type="entry name" value="CCA_bact"/>
</dbReference>
<dbReference type="HAMAP" id="MF_01262">
    <property type="entry name" value="CCA_bact_type2"/>
    <property type="match status" value="1"/>
</dbReference>
<dbReference type="GO" id="GO:0004810">
    <property type="term" value="F:CCA tRNA nucleotidyltransferase activity"/>
    <property type="evidence" value="ECO:0007669"/>
    <property type="project" value="InterPro"/>
</dbReference>
<protein>
    <recommendedName>
        <fullName evidence="11">HD domain-containing protein</fullName>
    </recommendedName>
</protein>
<evidence type="ECO:0000256" key="7">
    <source>
        <dbReference type="ARBA" id="ARBA00022800"/>
    </source>
</evidence>
<keyword evidence="4" id="KW-0548">Nucleotidyltransferase</keyword>
<sequence>MKIYLVGGAIRDKLLGLSVKDRDWVVTGATEADMIARGYLQVGKGFPVFLHSDSKEEYALARTEQKTAPGHTGFAVHASPDVTLEQDLLRRDLTINAIAQGGDGDLIDPYGGKADLQNRVLRHVSPAFREDPLRVLRIARFAARFATLGFSVAEETMEIMKTMVSSGELKHLVEERVWQEIERAMATPTPAEFIRTLRECEALRVILPEVDRLFGVPQPEKYHPEIDTGLHILLSMEQASKLSDDPVVRYATMIHDVGKGITDKSKWPSHFHHEQLGLKLQMAITKRIKVPNEYSQLAALVCEHHTKLHRVMQFKSNTLLDLLEALDATRRPERLNKFLLACEADARGRTGLEDRNYPQKEYLLSMLEAINSIDVKSLLANKPSTQPNAVIRKHQLQKIEEAKKAFDNND</sequence>
<dbReference type="PANTHER" id="PTHR47545">
    <property type="entry name" value="MULTIFUNCTIONAL CCA PROTEIN"/>
    <property type="match status" value="1"/>
</dbReference>
<dbReference type="NCBIfam" id="NF008137">
    <property type="entry name" value="PRK10885.1"/>
    <property type="match status" value="1"/>
</dbReference>
<keyword evidence="5" id="KW-0479">Metal-binding</keyword>
<keyword evidence="8" id="KW-0067">ATP-binding</keyword>
<comment type="cofactor">
    <cofactor evidence="1">
        <name>Mg(2+)</name>
        <dbReference type="ChEBI" id="CHEBI:18420"/>
    </cofactor>
</comment>
<keyword evidence="3" id="KW-0819">tRNA processing</keyword>